<comment type="cofactor">
    <cofactor evidence="1">
        <name>Fe(2+)</name>
        <dbReference type="ChEBI" id="CHEBI:29033"/>
    </cofactor>
</comment>
<dbReference type="RefSeq" id="WP_084692945.1">
    <property type="nucleotide sequence ID" value="NZ_CP059735.1"/>
</dbReference>
<name>A0AAF0C3S8_9GAMM</name>
<reference evidence="2 3" key="2">
    <citation type="journal article" date="2022" name="Mar. Drugs">
        <title>Bioassay-Guided Fractionation Leads to the Detection of Cholic Acid Generated by the Rare Thalassomonas sp.</title>
        <authorList>
            <person name="Pheiffer F."/>
            <person name="Schneider Y.K."/>
            <person name="Hansen E.H."/>
            <person name="Andersen J.H."/>
            <person name="Isaksson J."/>
            <person name="Busche T."/>
            <person name="R C."/>
            <person name="Kalinowski J."/>
            <person name="Zyl L.V."/>
            <person name="Trindade M."/>
        </authorList>
    </citation>
    <scope>NUCLEOTIDE SEQUENCE [LARGE SCALE GENOMIC DNA]</scope>
    <source>
        <strain evidence="2 3">A5K-106</strain>
    </source>
</reference>
<keyword evidence="3" id="KW-1185">Reference proteome</keyword>
<sequence length="265" mass="30287">MMNRAHDKSVESALRQLSEKGWVLIPGVYPEGLMKEVISEFNDFEQTFIDIQKKKGIADKVIDATHHTPVICRKMLKLLEHNKLHPILEAFFDGKYILNTMGLSKIRPGGEVYTQNIHRDVRSFHGAEKLWINTLIMLDDSTTENGATWVLEGSEHSPEKPDEETFFKHAVRAEGKAGDVLLFDGHIWHCAGENHSQKTRHIITPFFSKPFIKQQLDYPRAFGPDFGKSCSAHLKQVLGYNALTPVTLDDFYQTDENRFYQSDQG</sequence>
<evidence type="ECO:0000256" key="1">
    <source>
        <dbReference type="ARBA" id="ARBA00001954"/>
    </source>
</evidence>
<dbReference type="Pfam" id="PF05721">
    <property type="entry name" value="PhyH"/>
    <property type="match status" value="1"/>
</dbReference>
<dbReference type="PANTHER" id="PTHR20883">
    <property type="entry name" value="PHYTANOYL-COA DIOXYGENASE DOMAIN CONTAINING 1"/>
    <property type="match status" value="1"/>
</dbReference>
<dbReference type="Gene3D" id="2.60.120.620">
    <property type="entry name" value="q2cbj1_9rhob like domain"/>
    <property type="match status" value="1"/>
</dbReference>
<keyword evidence="2" id="KW-0223">Dioxygenase</keyword>
<proteinExistence type="predicted"/>
<dbReference type="EMBL" id="CP059735">
    <property type="protein sequence ID" value="WDD99265.1"/>
    <property type="molecule type" value="Genomic_DNA"/>
</dbReference>
<dbReference type="Proteomes" id="UP000032568">
    <property type="component" value="Chromosome"/>
</dbReference>
<evidence type="ECO:0000313" key="2">
    <source>
        <dbReference type="EMBL" id="WDD99265.1"/>
    </source>
</evidence>
<dbReference type="AlphaFoldDB" id="A0AAF0C3S8"/>
<protein>
    <submittedName>
        <fullName evidence="2">Phytanoyl-CoA dioxygenase family protein</fullName>
    </submittedName>
</protein>
<keyword evidence="2" id="KW-0560">Oxidoreductase</keyword>
<dbReference type="SUPFAM" id="SSF51197">
    <property type="entry name" value="Clavaminate synthase-like"/>
    <property type="match status" value="1"/>
</dbReference>
<organism evidence="2 3">
    <name type="scientific">Thalassomonas actiniarum</name>
    <dbReference type="NCBI Taxonomy" id="485447"/>
    <lineage>
        <taxon>Bacteria</taxon>
        <taxon>Pseudomonadati</taxon>
        <taxon>Pseudomonadota</taxon>
        <taxon>Gammaproteobacteria</taxon>
        <taxon>Alteromonadales</taxon>
        <taxon>Colwelliaceae</taxon>
        <taxon>Thalassomonas</taxon>
    </lineage>
</organism>
<accession>A0AAF0C3S8</accession>
<dbReference type="PANTHER" id="PTHR20883:SF48">
    <property type="entry name" value="ECTOINE DIOXYGENASE"/>
    <property type="match status" value="1"/>
</dbReference>
<dbReference type="KEGG" id="tact:SG35_000820"/>
<evidence type="ECO:0000313" key="3">
    <source>
        <dbReference type="Proteomes" id="UP000032568"/>
    </source>
</evidence>
<reference evidence="2 3" key="1">
    <citation type="journal article" date="2015" name="Genome Announc.">
        <title>Draft Genome Sequences of Marine Isolates of Thalassomonas viridans and Thalassomonas actiniarum.</title>
        <authorList>
            <person name="Olonade I."/>
            <person name="van Zyl L.J."/>
            <person name="Trindade M."/>
        </authorList>
    </citation>
    <scope>NUCLEOTIDE SEQUENCE [LARGE SCALE GENOMIC DNA]</scope>
    <source>
        <strain evidence="2 3">A5K-106</strain>
    </source>
</reference>
<dbReference type="InterPro" id="IPR008775">
    <property type="entry name" value="Phytyl_CoA_dOase-like"/>
</dbReference>
<dbReference type="GO" id="GO:0016706">
    <property type="term" value="F:2-oxoglutarate-dependent dioxygenase activity"/>
    <property type="evidence" value="ECO:0007669"/>
    <property type="project" value="UniProtKB-ARBA"/>
</dbReference>
<dbReference type="GO" id="GO:0005506">
    <property type="term" value="F:iron ion binding"/>
    <property type="evidence" value="ECO:0007669"/>
    <property type="project" value="UniProtKB-ARBA"/>
</dbReference>
<gene>
    <name evidence="2" type="ORF">SG35_000820</name>
</gene>